<organism evidence="1 2">
    <name type="scientific">Gossypium laxum</name>
    <dbReference type="NCBI Taxonomy" id="34288"/>
    <lineage>
        <taxon>Eukaryota</taxon>
        <taxon>Viridiplantae</taxon>
        <taxon>Streptophyta</taxon>
        <taxon>Embryophyta</taxon>
        <taxon>Tracheophyta</taxon>
        <taxon>Spermatophyta</taxon>
        <taxon>Magnoliopsida</taxon>
        <taxon>eudicotyledons</taxon>
        <taxon>Gunneridae</taxon>
        <taxon>Pentapetalae</taxon>
        <taxon>rosids</taxon>
        <taxon>malvids</taxon>
        <taxon>Malvales</taxon>
        <taxon>Malvaceae</taxon>
        <taxon>Malvoideae</taxon>
        <taxon>Gossypium</taxon>
    </lineage>
</organism>
<name>A0A7J9B184_9ROSI</name>
<evidence type="ECO:0000313" key="1">
    <source>
        <dbReference type="EMBL" id="MBA0730078.1"/>
    </source>
</evidence>
<dbReference type="EMBL" id="JABEZV010442174">
    <property type="protein sequence ID" value="MBA0730078.1"/>
    <property type="molecule type" value="Genomic_DNA"/>
</dbReference>
<dbReference type="Proteomes" id="UP000593574">
    <property type="component" value="Unassembled WGS sequence"/>
</dbReference>
<reference evidence="1 2" key="1">
    <citation type="journal article" date="2019" name="Genome Biol. Evol.">
        <title>Insights into the evolution of the New World diploid cottons (Gossypium, subgenus Houzingenia) based on genome sequencing.</title>
        <authorList>
            <person name="Grover C.E."/>
            <person name="Arick M.A. 2nd"/>
            <person name="Thrash A."/>
            <person name="Conover J.L."/>
            <person name="Sanders W.S."/>
            <person name="Peterson D.G."/>
            <person name="Frelichowski J.E."/>
            <person name="Scheffler J.A."/>
            <person name="Scheffler B.E."/>
            <person name="Wendel J.F."/>
        </authorList>
    </citation>
    <scope>NUCLEOTIDE SEQUENCE [LARGE SCALE GENOMIC DNA]</scope>
    <source>
        <strain evidence="1">4</strain>
        <tissue evidence="1">Leaf</tissue>
    </source>
</reference>
<sequence length="108" mass="12401">MMLPPSLTHIILSELENLEYMSSKGFQDLVSLKELMIGNCPKLTSLPKKEMLRSLGYLHISSCPLLKEECSRDKGREWSKISHIPLVEIDGKAVIPREPDWFLRSYGR</sequence>
<dbReference type="InterPro" id="IPR032675">
    <property type="entry name" value="LRR_dom_sf"/>
</dbReference>
<comment type="caution">
    <text evidence="1">The sequence shown here is derived from an EMBL/GenBank/DDBJ whole genome shotgun (WGS) entry which is preliminary data.</text>
</comment>
<feature type="non-terminal residue" evidence="1">
    <location>
        <position position="108"/>
    </location>
</feature>
<evidence type="ECO:0000313" key="2">
    <source>
        <dbReference type="Proteomes" id="UP000593574"/>
    </source>
</evidence>
<dbReference type="Gene3D" id="3.80.10.10">
    <property type="entry name" value="Ribonuclease Inhibitor"/>
    <property type="match status" value="1"/>
</dbReference>
<gene>
    <name evidence="1" type="ORF">Golax_000084</name>
</gene>
<accession>A0A7J9B184</accession>
<protein>
    <submittedName>
        <fullName evidence="1">Uncharacterized protein</fullName>
    </submittedName>
</protein>
<proteinExistence type="predicted"/>
<dbReference type="AlphaFoldDB" id="A0A7J9B184"/>
<dbReference type="SUPFAM" id="SSF52058">
    <property type="entry name" value="L domain-like"/>
    <property type="match status" value="1"/>
</dbReference>
<keyword evidence="2" id="KW-1185">Reference proteome</keyword>